<name>A0A1A9VDS8_GLOAU</name>
<dbReference type="EnsemblMetazoa" id="GAUT033983-RA">
    <property type="protein sequence ID" value="GAUT033983-PA"/>
    <property type="gene ID" value="GAUT033983"/>
</dbReference>
<dbReference type="AlphaFoldDB" id="A0A1A9VDS8"/>
<evidence type="ECO:0000313" key="1">
    <source>
        <dbReference type="EnsemblMetazoa" id="GAUT033983-PA"/>
    </source>
</evidence>
<keyword evidence="2" id="KW-1185">Reference proteome</keyword>
<dbReference type="VEuPathDB" id="VectorBase:GAUT033983"/>
<dbReference type="Proteomes" id="UP000078200">
    <property type="component" value="Unassembled WGS sequence"/>
</dbReference>
<reference evidence="1" key="1">
    <citation type="submission" date="2020-05" db="UniProtKB">
        <authorList>
            <consortium name="EnsemblMetazoa"/>
        </authorList>
    </citation>
    <scope>IDENTIFICATION</scope>
    <source>
        <strain evidence="1">TTRI</strain>
    </source>
</reference>
<sequence>MLGGICGSFEDGKERVSSNLPPLPAIEGNAELKAAWMLAVDATDVAAGFLEPIEKSWISLKSIAPELEADFIMSAIFIFGKLKISLAKNSFFLPMFFYYLDDKSMAPIDNAHHPGYIIGSSYYYYY</sequence>
<evidence type="ECO:0000313" key="2">
    <source>
        <dbReference type="Proteomes" id="UP000078200"/>
    </source>
</evidence>
<proteinExistence type="predicted"/>
<organism evidence="1 2">
    <name type="scientific">Glossina austeni</name>
    <name type="common">Savannah tsetse fly</name>
    <dbReference type="NCBI Taxonomy" id="7395"/>
    <lineage>
        <taxon>Eukaryota</taxon>
        <taxon>Metazoa</taxon>
        <taxon>Ecdysozoa</taxon>
        <taxon>Arthropoda</taxon>
        <taxon>Hexapoda</taxon>
        <taxon>Insecta</taxon>
        <taxon>Pterygota</taxon>
        <taxon>Neoptera</taxon>
        <taxon>Endopterygota</taxon>
        <taxon>Diptera</taxon>
        <taxon>Brachycera</taxon>
        <taxon>Muscomorpha</taxon>
        <taxon>Hippoboscoidea</taxon>
        <taxon>Glossinidae</taxon>
        <taxon>Glossina</taxon>
    </lineage>
</organism>
<accession>A0A1A9VDS8</accession>
<protein>
    <submittedName>
        <fullName evidence="1">Uncharacterized protein</fullName>
    </submittedName>
</protein>